<reference evidence="1" key="1">
    <citation type="submission" date="2021-02" db="EMBL/GenBank/DDBJ databases">
        <authorList>
            <person name="Nowell W R."/>
        </authorList>
    </citation>
    <scope>NUCLEOTIDE SEQUENCE</scope>
</reference>
<evidence type="ECO:0000313" key="1">
    <source>
        <dbReference type="EMBL" id="CAF3987084.1"/>
    </source>
</evidence>
<dbReference type="AlphaFoldDB" id="A0A819MZR4"/>
<dbReference type="EMBL" id="CAJOAY010002889">
    <property type="protein sequence ID" value="CAF3987084.1"/>
    <property type="molecule type" value="Genomic_DNA"/>
</dbReference>
<organism evidence="1 2">
    <name type="scientific">Adineta steineri</name>
    <dbReference type="NCBI Taxonomy" id="433720"/>
    <lineage>
        <taxon>Eukaryota</taxon>
        <taxon>Metazoa</taxon>
        <taxon>Spiralia</taxon>
        <taxon>Gnathifera</taxon>
        <taxon>Rotifera</taxon>
        <taxon>Eurotatoria</taxon>
        <taxon>Bdelloidea</taxon>
        <taxon>Adinetida</taxon>
        <taxon>Adinetidae</taxon>
        <taxon>Adineta</taxon>
    </lineage>
</organism>
<sequence length="53" mass="6211">MLHSSNKRRVMNKTFTILSNKYCSSHNDIEQNQSNSICEDIDRLSITSSYPRF</sequence>
<comment type="caution">
    <text evidence="1">The sequence shown here is derived from an EMBL/GenBank/DDBJ whole genome shotgun (WGS) entry which is preliminary data.</text>
</comment>
<dbReference type="Proteomes" id="UP000663881">
    <property type="component" value="Unassembled WGS sequence"/>
</dbReference>
<proteinExistence type="predicted"/>
<evidence type="ECO:0000313" key="2">
    <source>
        <dbReference type="Proteomes" id="UP000663881"/>
    </source>
</evidence>
<accession>A0A819MZR4</accession>
<protein>
    <submittedName>
        <fullName evidence="1">Uncharacterized protein</fullName>
    </submittedName>
</protein>
<name>A0A819MZR4_9BILA</name>
<gene>
    <name evidence="1" type="ORF">OKA104_LOCUS28998</name>
</gene>
<feature type="non-terminal residue" evidence="1">
    <location>
        <position position="53"/>
    </location>
</feature>